<feature type="region of interest" description="Disordered" evidence="1">
    <location>
        <begin position="25"/>
        <end position="48"/>
    </location>
</feature>
<dbReference type="PROSITE" id="PS51257">
    <property type="entry name" value="PROKAR_LIPOPROTEIN"/>
    <property type="match status" value="1"/>
</dbReference>
<feature type="region of interest" description="Disordered" evidence="1">
    <location>
        <begin position="69"/>
        <end position="88"/>
    </location>
</feature>
<dbReference type="Proteomes" id="UP001300763">
    <property type="component" value="Unassembled WGS sequence"/>
</dbReference>
<organism evidence="4 5">
    <name type="scientific">Actinomycetospora lemnae</name>
    <dbReference type="NCBI Taxonomy" id="3019891"/>
    <lineage>
        <taxon>Bacteria</taxon>
        <taxon>Bacillati</taxon>
        <taxon>Actinomycetota</taxon>
        <taxon>Actinomycetes</taxon>
        <taxon>Pseudonocardiales</taxon>
        <taxon>Pseudonocardiaceae</taxon>
        <taxon>Actinomycetospora</taxon>
    </lineage>
</organism>
<evidence type="ECO:0000259" key="3">
    <source>
        <dbReference type="Pfam" id="PF03713"/>
    </source>
</evidence>
<protein>
    <submittedName>
        <fullName evidence="4">DUF305 domain-containing protein</fullName>
    </submittedName>
</protein>
<feature type="signal peptide" evidence="2">
    <location>
        <begin position="1"/>
        <end position="26"/>
    </location>
</feature>
<dbReference type="Pfam" id="PF03713">
    <property type="entry name" value="DUF305"/>
    <property type="match status" value="1"/>
</dbReference>
<accession>A0ABT5SYX2</accession>
<dbReference type="PANTHER" id="PTHR36933:SF1">
    <property type="entry name" value="SLL0788 PROTEIN"/>
    <property type="match status" value="1"/>
</dbReference>
<evidence type="ECO:0000256" key="2">
    <source>
        <dbReference type="SAM" id="SignalP"/>
    </source>
</evidence>
<proteinExistence type="predicted"/>
<dbReference type="InterPro" id="IPR005183">
    <property type="entry name" value="DUF305_CopM-like"/>
</dbReference>
<sequence length="217" mass="22601">MRARLVGGVIAAATAAFLAAGCSDSAAPPAAGPAPTPPASSPQAGAPIAPEHNQVDVLFAQGMIPHHQQAIAMSSQASERASSQEVKDLASRIDQEQGPEIEQMTAMLDAWGAPRPQPGSTAMPGMPGHGMPGAPMGGMPMQGMMGEAQMRQLSAQSGAAFDRMFLQMMIEHHSGAVQMAQTEQTQGLNPQARELAGTIAADQQREIIEMQTLLSRI</sequence>
<dbReference type="RefSeq" id="WP_274202585.1">
    <property type="nucleotide sequence ID" value="NZ_JAQZAO010000010.1"/>
</dbReference>
<dbReference type="Gene3D" id="1.20.1260.10">
    <property type="match status" value="1"/>
</dbReference>
<dbReference type="InterPro" id="IPR012347">
    <property type="entry name" value="Ferritin-like"/>
</dbReference>
<comment type="caution">
    <text evidence="4">The sequence shown here is derived from an EMBL/GenBank/DDBJ whole genome shotgun (WGS) entry which is preliminary data.</text>
</comment>
<dbReference type="PANTHER" id="PTHR36933">
    <property type="entry name" value="SLL0788 PROTEIN"/>
    <property type="match status" value="1"/>
</dbReference>
<feature type="domain" description="DUF305" evidence="3">
    <location>
        <begin position="56"/>
        <end position="214"/>
    </location>
</feature>
<feature type="compositionally biased region" description="Low complexity" evidence="1">
    <location>
        <begin position="74"/>
        <end position="84"/>
    </location>
</feature>
<evidence type="ECO:0000313" key="5">
    <source>
        <dbReference type="Proteomes" id="UP001300763"/>
    </source>
</evidence>
<keyword evidence="2" id="KW-0732">Signal</keyword>
<evidence type="ECO:0000256" key="1">
    <source>
        <dbReference type="SAM" id="MobiDB-lite"/>
    </source>
</evidence>
<feature type="compositionally biased region" description="Pro residues" evidence="1">
    <location>
        <begin position="30"/>
        <end position="40"/>
    </location>
</feature>
<gene>
    <name evidence="4" type="ORF">PGB27_22145</name>
</gene>
<reference evidence="4 5" key="1">
    <citation type="submission" date="2023-02" db="EMBL/GenBank/DDBJ databases">
        <title>Genome sequencing required for Actinomycetospora new species description.</title>
        <authorList>
            <person name="Saimee Y."/>
            <person name="Duangmal K."/>
        </authorList>
    </citation>
    <scope>NUCLEOTIDE SEQUENCE [LARGE SCALE GENOMIC DNA]</scope>
    <source>
        <strain evidence="4 5">DW7H6</strain>
    </source>
</reference>
<evidence type="ECO:0000313" key="4">
    <source>
        <dbReference type="EMBL" id="MDD7968055.1"/>
    </source>
</evidence>
<feature type="chain" id="PRO_5045369355" evidence="2">
    <location>
        <begin position="27"/>
        <end position="217"/>
    </location>
</feature>
<keyword evidence="5" id="KW-1185">Reference proteome</keyword>
<name>A0ABT5SYX2_9PSEU</name>
<dbReference type="EMBL" id="JAQZAO010000010">
    <property type="protein sequence ID" value="MDD7968055.1"/>
    <property type="molecule type" value="Genomic_DNA"/>
</dbReference>